<organism evidence="2 3">
    <name type="scientific">Pseudoalteromonas rhizosphaerae</name>
    <dbReference type="NCBI Taxonomy" id="2518973"/>
    <lineage>
        <taxon>Bacteria</taxon>
        <taxon>Pseudomonadati</taxon>
        <taxon>Pseudomonadota</taxon>
        <taxon>Gammaproteobacteria</taxon>
        <taxon>Alteromonadales</taxon>
        <taxon>Pseudoalteromonadaceae</taxon>
        <taxon>Pseudoalteromonas</taxon>
    </lineage>
</organism>
<dbReference type="RefSeq" id="WP_404676053.1">
    <property type="nucleotide sequence ID" value="NZ_JBJDOT010000027.1"/>
</dbReference>
<sequence>MIKIALNVTISLYFLVWLFIFSTGGGTYSDSNKESIEQSIRYYHSIRDDLNLMVNYVNEFKADKALFPSESELIGWVEANQQIENYVKNFHIEFFLGDYPSHVVDELGFPDENSYVISLWTGDQYLYYASWLELNSADVSVEEFGIARSNSGIHVLFSLLLLLVLNLYIRKTEKSMPYKRINSDSL</sequence>
<feature type="transmembrane region" description="Helical" evidence="1">
    <location>
        <begin position="151"/>
        <end position="169"/>
    </location>
</feature>
<keyword evidence="1" id="KW-1133">Transmembrane helix</keyword>
<accession>A0ABW8L508</accession>
<gene>
    <name evidence="2" type="ORF">ACI2JU_17525</name>
</gene>
<keyword evidence="1" id="KW-0472">Membrane</keyword>
<comment type="caution">
    <text evidence="2">The sequence shown here is derived from an EMBL/GenBank/DDBJ whole genome shotgun (WGS) entry which is preliminary data.</text>
</comment>
<dbReference type="Proteomes" id="UP001620262">
    <property type="component" value="Unassembled WGS sequence"/>
</dbReference>
<keyword evidence="1" id="KW-0812">Transmembrane</keyword>
<evidence type="ECO:0000256" key="1">
    <source>
        <dbReference type="SAM" id="Phobius"/>
    </source>
</evidence>
<protein>
    <submittedName>
        <fullName evidence="2">Uncharacterized protein</fullName>
    </submittedName>
</protein>
<dbReference type="EMBL" id="JBJDOT010000027">
    <property type="protein sequence ID" value="MFK3865656.1"/>
    <property type="molecule type" value="Genomic_DNA"/>
</dbReference>
<proteinExistence type="predicted"/>
<keyword evidence="3" id="KW-1185">Reference proteome</keyword>
<name>A0ABW8L508_9GAMM</name>
<evidence type="ECO:0000313" key="2">
    <source>
        <dbReference type="EMBL" id="MFK3865656.1"/>
    </source>
</evidence>
<evidence type="ECO:0000313" key="3">
    <source>
        <dbReference type="Proteomes" id="UP001620262"/>
    </source>
</evidence>
<reference evidence="2 3" key="1">
    <citation type="submission" date="2024-11" db="EMBL/GenBank/DDBJ databases">
        <title>The Natural Products Discovery Center: Release of the First 8490 Sequenced Strains for Exploring Actinobacteria Biosynthetic Diversity.</title>
        <authorList>
            <person name="Kalkreuter E."/>
            <person name="Kautsar S.A."/>
            <person name="Yang D."/>
            <person name="Bader C.D."/>
            <person name="Teijaro C.N."/>
            <person name="Fluegel L."/>
            <person name="Davis C.M."/>
            <person name="Simpson J.R."/>
            <person name="Lauterbach L."/>
            <person name="Steele A.D."/>
            <person name="Gui C."/>
            <person name="Meng S."/>
            <person name="Li G."/>
            <person name="Viehrig K."/>
            <person name="Ye F."/>
            <person name="Su P."/>
            <person name="Kiefer A.F."/>
            <person name="Nichols A."/>
            <person name="Cepeda A.J."/>
            <person name="Yan W."/>
            <person name="Fan B."/>
            <person name="Jiang Y."/>
            <person name="Adhikari A."/>
            <person name="Zheng C.-J."/>
            <person name="Schuster L."/>
            <person name="Cowan T.M."/>
            <person name="Smanski M.J."/>
            <person name="Chevrette M.G."/>
            <person name="De Carvalho L.P.S."/>
            <person name="Shen B."/>
        </authorList>
    </citation>
    <scope>NUCLEOTIDE SEQUENCE [LARGE SCALE GENOMIC DNA]</scope>
    <source>
        <strain evidence="2 3">NPDC078403</strain>
    </source>
</reference>